<keyword evidence="3 6" id="KW-0697">Rotamase</keyword>
<dbReference type="OrthoDB" id="1902587at2759"/>
<dbReference type="Gene3D" id="3.10.50.40">
    <property type="match status" value="1"/>
</dbReference>
<evidence type="ECO:0000256" key="2">
    <source>
        <dbReference type="ARBA" id="ARBA00013194"/>
    </source>
</evidence>
<dbReference type="InterPro" id="IPR046357">
    <property type="entry name" value="PPIase_dom_sf"/>
</dbReference>
<reference evidence="9 10" key="1">
    <citation type="journal article" date="2011" name="J. Gen. Appl. Microbiol.">
        <title>Draft genome sequencing of the enigmatic basidiomycete Mixia osmundae.</title>
        <authorList>
            <person name="Nishida H."/>
            <person name="Nagatsuka Y."/>
            <person name="Sugiyama J."/>
        </authorList>
    </citation>
    <scope>NUCLEOTIDE SEQUENCE [LARGE SCALE GENOMIC DNA]</scope>
    <source>
        <strain evidence="10">CBS 9802 / IAM 14324 / JCM 22182 / KY 12970</strain>
    </source>
</reference>
<evidence type="ECO:0000256" key="7">
    <source>
        <dbReference type="SAM" id="MobiDB-lite"/>
    </source>
</evidence>
<dbReference type="InParanoid" id="G7E928"/>
<dbReference type="FunFam" id="3.10.50.40:FF:000025">
    <property type="entry name" value="Peptidylprolyl isomerase"/>
    <property type="match status" value="1"/>
</dbReference>
<dbReference type="PROSITE" id="PS50059">
    <property type="entry name" value="FKBP_PPIASE"/>
    <property type="match status" value="1"/>
</dbReference>
<feature type="domain" description="PPIase FKBP-type" evidence="8">
    <location>
        <begin position="77"/>
        <end position="166"/>
    </location>
</feature>
<dbReference type="PANTHER" id="PTHR10516">
    <property type="entry name" value="PEPTIDYL-PROLYL CIS-TRANS ISOMERASE"/>
    <property type="match status" value="1"/>
</dbReference>
<dbReference type="GO" id="GO:0003755">
    <property type="term" value="F:peptidyl-prolyl cis-trans isomerase activity"/>
    <property type="evidence" value="ECO:0007669"/>
    <property type="project" value="UniProtKB-KW"/>
</dbReference>
<feature type="region of interest" description="Disordered" evidence="7">
    <location>
        <begin position="1"/>
        <end position="26"/>
    </location>
</feature>
<accession>G7E928</accession>
<dbReference type="PANTHER" id="PTHR10516:SF443">
    <property type="entry name" value="FK506-BINDING PROTEIN 59-RELATED"/>
    <property type="match status" value="1"/>
</dbReference>
<dbReference type="AlphaFoldDB" id="G7E928"/>
<gene>
    <name evidence="9" type="primary">Mo06347</name>
    <name evidence="9" type="ORF">E5Q_06347</name>
</gene>
<dbReference type="HOGENOM" id="CLU_013615_12_1_1"/>
<comment type="catalytic activity">
    <reaction evidence="1 6">
        <text>[protein]-peptidylproline (omega=180) = [protein]-peptidylproline (omega=0)</text>
        <dbReference type="Rhea" id="RHEA:16237"/>
        <dbReference type="Rhea" id="RHEA-COMP:10747"/>
        <dbReference type="Rhea" id="RHEA-COMP:10748"/>
        <dbReference type="ChEBI" id="CHEBI:83833"/>
        <dbReference type="ChEBI" id="CHEBI:83834"/>
        <dbReference type="EC" id="5.2.1.8"/>
    </reaction>
</comment>
<reference evidence="9 10" key="2">
    <citation type="journal article" date="2012" name="Open Biol.">
        <title>Characteristics of nucleosomes and linker DNA regions on the genome of the basidiomycete Mixia osmundae revealed by mono- and dinucleosome mapping.</title>
        <authorList>
            <person name="Nishida H."/>
            <person name="Kondo S."/>
            <person name="Matsumoto T."/>
            <person name="Suzuki Y."/>
            <person name="Yoshikawa H."/>
            <person name="Taylor T.D."/>
            <person name="Sugiyama J."/>
        </authorList>
    </citation>
    <scope>NUCLEOTIDE SEQUENCE [LARGE SCALE GENOMIC DNA]</scope>
    <source>
        <strain evidence="10">CBS 9802 / IAM 14324 / JCM 22182 / KY 12970</strain>
    </source>
</reference>
<dbReference type="EC" id="5.2.1.8" evidence="2 6"/>
<dbReference type="SUPFAM" id="SSF54534">
    <property type="entry name" value="FKBP-like"/>
    <property type="match status" value="1"/>
</dbReference>
<keyword evidence="4 6" id="KW-0413">Isomerase</keyword>
<proteinExistence type="inferred from homology"/>
<evidence type="ECO:0000313" key="10">
    <source>
        <dbReference type="Proteomes" id="UP000009131"/>
    </source>
</evidence>
<evidence type="ECO:0000256" key="6">
    <source>
        <dbReference type="PROSITE-ProRule" id="PRU00277"/>
    </source>
</evidence>
<keyword evidence="10" id="KW-1185">Reference proteome</keyword>
<comment type="similarity">
    <text evidence="5">Belongs to the FKBP-type PPIase family. FKBP1 subfamily.</text>
</comment>
<dbReference type="InterPro" id="IPR050689">
    <property type="entry name" value="FKBP-type_PPIase"/>
</dbReference>
<name>G7E928_MIXOS</name>
<organism evidence="9 10">
    <name type="scientific">Mixia osmundae (strain CBS 9802 / IAM 14324 / JCM 22182 / KY 12970)</name>
    <dbReference type="NCBI Taxonomy" id="764103"/>
    <lineage>
        <taxon>Eukaryota</taxon>
        <taxon>Fungi</taxon>
        <taxon>Dikarya</taxon>
        <taxon>Basidiomycota</taxon>
        <taxon>Pucciniomycotina</taxon>
        <taxon>Mixiomycetes</taxon>
        <taxon>Mixiales</taxon>
        <taxon>Mixiaceae</taxon>
        <taxon>Mixia</taxon>
    </lineage>
</organism>
<dbReference type="Pfam" id="PF00254">
    <property type="entry name" value="FKBP_C"/>
    <property type="match status" value="1"/>
</dbReference>
<dbReference type="FunCoup" id="G7E928">
    <property type="interactions" value="136"/>
</dbReference>
<evidence type="ECO:0000259" key="8">
    <source>
        <dbReference type="PROSITE" id="PS50059"/>
    </source>
</evidence>
<dbReference type="EMBL" id="BABT02000220">
    <property type="protein sequence ID" value="GAA99646.1"/>
    <property type="molecule type" value="Genomic_DNA"/>
</dbReference>
<evidence type="ECO:0000313" key="9">
    <source>
        <dbReference type="EMBL" id="GAA99646.1"/>
    </source>
</evidence>
<evidence type="ECO:0000256" key="5">
    <source>
        <dbReference type="ARBA" id="ARBA00038106"/>
    </source>
</evidence>
<dbReference type="InterPro" id="IPR001179">
    <property type="entry name" value="PPIase_FKBP_dom"/>
</dbReference>
<dbReference type="eggNOG" id="KOG0544">
    <property type="taxonomic scope" value="Eukaryota"/>
</dbReference>
<sequence length="166" mass="18018">MRPPQLPIRRHASGRGGKTKAEGGLEQASLKNRMQRQLLFASLSKAHTRSFSSTASRMGVTVERISPGDGKSYPKAGDNVSMHYVGTLQSNGNKFDSSRDRGTPFQTKIGVGQVIKGWDEGVPQLSLGEKAKLICTPDYAYGARGYPPVIPANSTLIFEVELLKIN</sequence>
<dbReference type="STRING" id="764103.G7E928"/>
<protein>
    <recommendedName>
        <fullName evidence="2 6">peptidylprolyl isomerase</fullName>
        <ecNumber evidence="2 6">5.2.1.8</ecNumber>
    </recommendedName>
</protein>
<evidence type="ECO:0000256" key="3">
    <source>
        <dbReference type="ARBA" id="ARBA00023110"/>
    </source>
</evidence>
<dbReference type="GO" id="GO:0005737">
    <property type="term" value="C:cytoplasm"/>
    <property type="evidence" value="ECO:0007669"/>
    <property type="project" value="TreeGrafter"/>
</dbReference>
<dbReference type="Proteomes" id="UP000009131">
    <property type="component" value="Unassembled WGS sequence"/>
</dbReference>
<evidence type="ECO:0000256" key="4">
    <source>
        <dbReference type="ARBA" id="ARBA00023235"/>
    </source>
</evidence>
<evidence type="ECO:0000256" key="1">
    <source>
        <dbReference type="ARBA" id="ARBA00000971"/>
    </source>
</evidence>
<comment type="caution">
    <text evidence="9">The sequence shown here is derived from an EMBL/GenBank/DDBJ whole genome shotgun (WGS) entry which is preliminary data.</text>
</comment>